<proteinExistence type="predicted"/>
<dbReference type="AlphaFoldDB" id="A0A9P5NSY7"/>
<evidence type="ECO:0000313" key="2">
    <source>
        <dbReference type="Proteomes" id="UP000724874"/>
    </source>
</evidence>
<protein>
    <submittedName>
        <fullName evidence="1">Uncharacterized protein</fullName>
    </submittedName>
</protein>
<reference evidence="1" key="1">
    <citation type="submission" date="2020-11" db="EMBL/GenBank/DDBJ databases">
        <authorList>
            <consortium name="DOE Joint Genome Institute"/>
            <person name="Ahrendt S."/>
            <person name="Riley R."/>
            <person name="Andreopoulos W."/>
            <person name="LaButti K."/>
            <person name="Pangilinan J."/>
            <person name="Ruiz-duenas F.J."/>
            <person name="Barrasa J.M."/>
            <person name="Sanchez-Garcia M."/>
            <person name="Camarero S."/>
            <person name="Miyauchi S."/>
            <person name="Serrano A."/>
            <person name="Linde D."/>
            <person name="Babiker R."/>
            <person name="Drula E."/>
            <person name="Ayuso-Fernandez I."/>
            <person name="Pacheco R."/>
            <person name="Padilla G."/>
            <person name="Ferreira P."/>
            <person name="Barriuso J."/>
            <person name="Kellner H."/>
            <person name="Castanera R."/>
            <person name="Alfaro M."/>
            <person name="Ramirez L."/>
            <person name="Pisabarro A.G."/>
            <person name="Kuo A."/>
            <person name="Tritt A."/>
            <person name="Lipzen A."/>
            <person name="He G."/>
            <person name="Yan M."/>
            <person name="Ng V."/>
            <person name="Cullen D."/>
            <person name="Martin F."/>
            <person name="Rosso M.-N."/>
            <person name="Henrissat B."/>
            <person name="Hibbett D."/>
            <person name="Martinez A.T."/>
            <person name="Grigoriev I.V."/>
        </authorList>
    </citation>
    <scope>NUCLEOTIDE SEQUENCE</scope>
    <source>
        <strain evidence="1">AH 44721</strain>
    </source>
</reference>
<dbReference type="EMBL" id="JADNYJ010000034">
    <property type="protein sequence ID" value="KAF8902753.1"/>
    <property type="molecule type" value="Genomic_DNA"/>
</dbReference>
<keyword evidence="2" id="KW-1185">Reference proteome</keyword>
<gene>
    <name evidence="1" type="ORF">CPB84DRAFT_1678562</name>
</gene>
<evidence type="ECO:0000313" key="1">
    <source>
        <dbReference type="EMBL" id="KAF8902753.1"/>
    </source>
</evidence>
<comment type="caution">
    <text evidence="1">The sequence shown here is derived from an EMBL/GenBank/DDBJ whole genome shotgun (WGS) entry which is preliminary data.</text>
</comment>
<dbReference type="OrthoDB" id="2959015at2759"/>
<name>A0A9P5NSY7_GYMJU</name>
<sequence>TQEYHTSKLTGEEWVNELIHSHPDCIWVEEEVNKGGLFSRGADGIPSCHSSRLKGGKGRLT</sequence>
<organism evidence="1 2">
    <name type="scientific">Gymnopilus junonius</name>
    <name type="common">Spectacular rustgill mushroom</name>
    <name type="synonym">Gymnopilus spectabilis subsp. junonius</name>
    <dbReference type="NCBI Taxonomy" id="109634"/>
    <lineage>
        <taxon>Eukaryota</taxon>
        <taxon>Fungi</taxon>
        <taxon>Dikarya</taxon>
        <taxon>Basidiomycota</taxon>
        <taxon>Agaricomycotina</taxon>
        <taxon>Agaricomycetes</taxon>
        <taxon>Agaricomycetidae</taxon>
        <taxon>Agaricales</taxon>
        <taxon>Agaricineae</taxon>
        <taxon>Hymenogastraceae</taxon>
        <taxon>Gymnopilus</taxon>
    </lineage>
</organism>
<feature type="non-terminal residue" evidence="1">
    <location>
        <position position="1"/>
    </location>
</feature>
<dbReference type="Proteomes" id="UP000724874">
    <property type="component" value="Unassembled WGS sequence"/>
</dbReference>
<accession>A0A9P5NSY7</accession>